<gene>
    <name evidence="5" type="primary">MED15A_31</name>
    <name evidence="5" type="ORF">CK203_073076</name>
</gene>
<protein>
    <submittedName>
        <fullName evidence="5">Mediator of RNA polymerase II transcription subunit 15a</fullName>
    </submittedName>
</protein>
<dbReference type="GO" id="GO:0031490">
    <property type="term" value="F:chromatin DNA binding"/>
    <property type="evidence" value="ECO:0007669"/>
    <property type="project" value="InterPro"/>
</dbReference>
<dbReference type="InterPro" id="IPR036546">
    <property type="entry name" value="MED15_KIX"/>
</dbReference>
<feature type="region of interest" description="Disordered" evidence="3">
    <location>
        <begin position="170"/>
        <end position="201"/>
    </location>
</feature>
<sequence length="447" mass="50757">MDFQRVETLKNQVPCSDANALNELKNVAVKFEDKIFCDAATKDDYTYRICHRMLKMENLKYQNVSTSSSTPGSTNVILPLPSVTGISQTTKLEVVGHSSSLQNVSGFSHELVGNSVGQHVRSNAFANTQREMQGSQPSQQVAFQPHQRQHLPHQFLKQKVQKQNIHPSFMQPNIHYSHHDQQQQQILSQPTPLQSSQQLMLPTQQPRQLIGQQLNTTLLQQNHQFGQQNNLSEHQLQQPSFYMQNMSNSFQQPLNPQSNVSGVQQQQKIVGPQSDVLNMQVHQHSVNILQQAETNTAQKNVPWTSQTLQLHKLLGSQQKNNSLPESTPHRPQTSPALLQPQNVIDKQKQLLKSQRVLPEASSAVLQAVFHHIRLGGQIQTMDLFYTNSCCFHKQYQDTGQNTYNTIDTRKKKYQLTISLAVPVESTAHIENPNTADWYDQAYQKVIL</sequence>
<evidence type="ECO:0000259" key="4">
    <source>
        <dbReference type="Pfam" id="PF16987"/>
    </source>
</evidence>
<feature type="compositionally biased region" description="Low complexity" evidence="3">
    <location>
        <begin position="182"/>
        <end position="201"/>
    </location>
</feature>
<dbReference type="PANTHER" id="PTHR33137:SF4">
    <property type="entry name" value="MEDIATOR OF RNA POLYMERASE II TRANSCRIPTION SUBUNIT 15A-RELATED"/>
    <property type="match status" value="1"/>
</dbReference>
<accession>A0A438BXV4</accession>
<comment type="caution">
    <text evidence="5">The sequence shown here is derived from an EMBL/GenBank/DDBJ whole genome shotgun (WGS) entry which is preliminary data.</text>
</comment>
<dbReference type="Pfam" id="PF16987">
    <property type="entry name" value="KIX_2"/>
    <property type="match status" value="1"/>
</dbReference>
<dbReference type="PANTHER" id="PTHR33137">
    <property type="entry name" value="MEDIATOR OF RNA POLYMERASE II TRANSCRIPTION SUBUNIT 15A-RELATED"/>
    <property type="match status" value="1"/>
</dbReference>
<evidence type="ECO:0000313" key="6">
    <source>
        <dbReference type="Proteomes" id="UP000288805"/>
    </source>
</evidence>
<evidence type="ECO:0000313" key="5">
    <source>
        <dbReference type="EMBL" id="RVW15841.1"/>
    </source>
</evidence>
<dbReference type="InterPro" id="IPR036529">
    <property type="entry name" value="KIX_dom_sf"/>
</dbReference>
<evidence type="ECO:0000256" key="1">
    <source>
        <dbReference type="ARBA" id="ARBA00004123"/>
    </source>
</evidence>
<dbReference type="GO" id="GO:0005634">
    <property type="term" value="C:nucleus"/>
    <property type="evidence" value="ECO:0007669"/>
    <property type="project" value="UniProtKB-SubCell"/>
</dbReference>
<organism evidence="5 6">
    <name type="scientific">Vitis vinifera</name>
    <name type="common">Grape</name>
    <dbReference type="NCBI Taxonomy" id="29760"/>
    <lineage>
        <taxon>Eukaryota</taxon>
        <taxon>Viridiplantae</taxon>
        <taxon>Streptophyta</taxon>
        <taxon>Embryophyta</taxon>
        <taxon>Tracheophyta</taxon>
        <taxon>Spermatophyta</taxon>
        <taxon>Magnoliopsida</taxon>
        <taxon>eudicotyledons</taxon>
        <taxon>Gunneridae</taxon>
        <taxon>Pentapetalae</taxon>
        <taxon>rosids</taxon>
        <taxon>Vitales</taxon>
        <taxon>Vitaceae</taxon>
        <taxon>Viteae</taxon>
        <taxon>Vitis</taxon>
    </lineage>
</organism>
<dbReference type="GO" id="GO:0003713">
    <property type="term" value="F:transcription coactivator activity"/>
    <property type="evidence" value="ECO:0007669"/>
    <property type="project" value="InterPro"/>
</dbReference>
<evidence type="ECO:0000256" key="3">
    <source>
        <dbReference type="SAM" id="MobiDB-lite"/>
    </source>
</evidence>
<dbReference type="AlphaFoldDB" id="A0A438BXV4"/>
<evidence type="ECO:0000256" key="2">
    <source>
        <dbReference type="ARBA" id="ARBA00023242"/>
    </source>
</evidence>
<reference evidence="5 6" key="1">
    <citation type="journal article" date="2018" name="PLoS Genet.">
        <title>Population sequencing reveals clonal diversity and ancestral inbreeding in the grapevine cultivar Chardonnay.</title>
        <authorList>
            <person name="Roach M.J."/>
            <person name="Johnson D.L."/>
            <person name="Bohlmann J."/>
            <person name="van Vuuren H.J."/>
            <person name="Jones S.J."/>
            <person name="Pretorius I.S."/>
            <person name="Schmidt S.A."/>
            <person name="Borneman A.R."/>
        </authorList>
    </citation>
    <scope>NUCLEOTIDE SEQUENCE [LARGE SCALE GENOMIC DNA]</scope>
    <source>
        <strain evidence="6">cv. Chardonnay</strain>
        <tissue evidence="5">Leaf</tissue>
    </source>
</reference>
<proteinExistence type="predicted"/>
<dbReference type="InterPro" id="IPR044661">
    <property type="entry name" value="MED15a/b/c-like"/>
</dbReference>
<comment type="subcellular location">
    <subcellularLocation>
        <location evidence="1">Nucleus</location>
    </subcellularLocation>
</comment>
<dbReference type="EMBL" id="QGNW01002594">
    <property type="protein sequence ID" value="RVW15841.1"/>
    <property type="molecule type" value="Genomic_DNA"/>
</dbReference>
<dbReference type="Gene3D" id="1.10.246.20">
    <property type="entry name" value="Coactivator CBP, KIX domain"/>
    <property type="match status" value="1"/>
</dbReference>
<dbReference type="Proteomes" id="UP000288805">
    <property type="component" value="Unassembled WGS sequence"/>
</dbReference>
<keyword evidence="2" id="KW-0539">Nucleus</keyword>
<feature type="domain" description="Mediator complex subunit 15 KIX" evidence="4">
    <location>
        <begin position="4"/>
        <end position="65"/>
    </location>
</feature>
<name>A0A438BXV4_VITVI</name>